<dbReference type="SUPFAM" id="SSF52743">
    <property type="entry name" value="Subtilisin-like"/>
    <property type="match status" value="1"/>
</dbReference>
<dbReference type="Gene3D" id="3.40.50.200">
    <property type="entry name" value="Peptidase S8/S53 domain"/>
    <property type="match status" value="1"/>
</dbReference>
<keyword evidence="2" id="KW-0645">Protease</keyword>
<gene>
    <name evidence="9" type="ORF">CARN6_2126</name>
</gene>
<evidence type="ECO:0000256" key="3">
    <source>
        <dbReference type="ARBA" id="ARBA00022723"/>
    </source>
</evidence>
<dbReference type="InterPro" id="IPR000209">
    <property type="entry name" value="Peptidase_S8/S53_dom"/>
</dbReference>
<sequence>MLLLCVFALSTAFAQPPLQQLKGHVPDIVKNGQAPLVSILPSNQKMYLSIVLPIRNKPAFDQLLKELYNPKSPKYRQFLAPEQFAQQFSPAQSDYQKVLYFARANSFTVTNTPPNRLILSMEGTVAQAEQTFHVHMNLYRDRQAKRDFYAPDREPSISLSVPILHVAGLSNALIAKPMLGLGAGGGAYQSSGNPTVYYPYSMRAAYYGGSSLTGSGQCLALGEFQGYNIEDVIQTLQAGGRAQASYITTGSGNYVVSYTPPGSSSSYSVTLSNVPLDGGTVAPYLPQQNPPNEDIVQVAQTDEEEVVADISQAIGMAPGMSQIEIYLVPFQSFDYAGDILNAMMDPSPYGIPVCSQSAMPWAQWSPGYYGYQSTYLDQAFQSLEQNGQSLFVSTGDAGSWPINGYYDYFPADDPYVIAVGGTVLTTNSSGGWSSESAWSSGGGGISPDNLPLLPYQNGVETSCNHASTTLRSAPDIAMESSNDNYTCGAATPYPSCTTMGYGTSFAAVRWAAFMALVNQQATQDGMAPGSSIGNIDPIVYTMGFSSTYQQNMHDITSGSNGAYNACPGYDLVTGWGSPNGQNTINALVNTTPNAPLPAADPYEYNVNVTLQGTAPPTSITATMYLGDATPGATIYYQVSICGEPYALTSVQPGTYLQFVNYCPSMPASGYMYAVAPKYGQSQTVSMSF</sequence>
<dbReference type="SMART" id="SM00944">
    <property type="entry name" value="Pro-kuma_activ"/>
    <property type="match status" value="1"/>
</dbReference>
<dbReference type="InterPro" id="IPR050819">
    <property type="entry name" value="Tripeptidyl-peptidase_I"/>
</dbReference>
<dbReference type="Pfam" id="PF00082">
    <property type="entry name" value="Peptidase_S8"/>
    <property type="match status" value="1"/>
</dbReference>
<dbReference type="SUPFAM" id="SSF54897">
    <property type="entry name" value="Protease propeptides/inhibitors"/>
    <property type="match status" value="1"/>
</dbReference>
<dbReference type="AlphaFoldDB" id="E6QN21"/>
<dbReference type="Pfam" id="PF09286">
    <property type="entry name" value="Pro-kuma_activ"/>
    <property type="match status" value="1"/>
</dbReference>
<dbReference type="PANTHER" id="PTHR14218">
    <property type="entry name" value="PROTEASE S8 TRIPEPTIDYL PEPTIDASE I CLN2"/>
    <property type="match status" value="1"/>
</dbReference>
<dbReference type="GO" id="GO:0006508">
    <property type="term" value="P:proteolysis"/>
    <property type="evidence" value="ECO:0007669"/>
    <property type="project" value="UniProtKB-KW"/>
</dbReference>
<keyword evidence="4" id="KW-0378">Hydrolase</keyword>
<dbReference type="InterPro" id="IPR030400">
    <property type="entry name" value="Sedolisin_dom"/>
</dbReference>
<evidence type="ECO:0000256" key="7">
    <source>
        <dbReference type="ARBA" id="ARBA00023145"/>
    </source>
</evidence>
<evidence type="ECO:0000256" key="5">
    <source>
        <dbReference type="ARBA" id="ARBA00022825"/>
    </source>
</evidence>
<protein>
    <recommendedName>
        <fullName evidence="8">Peptidase S53 domain-containing protein</fullName>
    </recommendedName>
</protein>
<evidence type="ECO:0000256" key="1">
    <source>
        <dbReference type="ARBA" id="ARBA00001913"/>
    </source>
</evidence>
<feature type="domain" description="Peptidase S53" evidence="8">
    <location>
        <begin position="227"/>
        <end position="590"/>
    </location>
</feature>
<evidence type="ECO:0000259" key="8">
    <source>
        <dbReference type="PROSITE" id="PS51695"/>
    </source>
</evidence>
<keyword evidence="6" id="KW-0106">Calcium</keyword>
<dbReference type="GO" id="GO:0008240">
    <property type="term" value="F:tripeptidyl-peptidase activity"/>
    <property type="evidence" value="ECO:0007669"/>
    <property type="project" value="TreeGrafter"/>
</dbReference>
<dbReference type="PANTHER" id="PTHR14218:SF15">
    <property type="entry name" value="TRIPEPTIDYL-PEPTIDASE 1"/>
    <property type="match status" value="1"/>
</dbReference>
<organism evidence="9">
    <name type="scientific">mine drainage metagenome</name>
    <dbReference type="NCBI Taxonomy" id="410659"/>
    <lineage>
        <taxon>unclassified sequences</taxon>
        <taxon>metagenomes</taxon>
        <taxon>ecological metagenomes</taxon>
    </lineage>
</organism>
<accession>E6QN21</accession>
<dbReference type="InterPro" id="IPR015366">
    <property type="entry name" value="S53_propep"/>
</dbReference>
<keyword evidence="7" id="KW-0865">Zymogen</keyword>
<name>E6QN21_9ZZZZ</name>
<proteinExistence type="predicted"/>
<dbReference type="CDD" id="cd11377">
    <property type="entry name" value="Pro-peptidase_S53"/>
    <property type="match status" value="1"/>
</dbReference>
<evidence type="ECO:0000256" key="6">
    <source>
        <dbReference type="ARBA" id="ARBA00022837"/>
    </source>
</evidence>
<evidence type="ECO:0000256" key="2">
    <source>
        <dbReference type="ARBA" id="ARBA00022670"/>
    </source>
</evidence>
<dbReference type="InterPro" id="IPR036852">
    <property type="entry name" value="Peptidase_S8/S53_dom_sf"/>
</dbReference>
<evidence type="ECO:0000256" key="4">
    <source>
        <dbReference type="ARBA" id="ARBA00022801"/>
    </source>
</evidence>
<dbReference type="PROSITE" id="PS51695">
    <property type="entry name" value="SEDOLISIN"/>
    <property type="match status" value="1"/>
</dbReference>
<keyword evidence="5" id="KW-0720">Serine protease</keyword>
<comment type="cofactor">
    <cofactor evidence="1">
        <name>Ca(2+)</name>
        <dbReference type="ChEBI" id="CHEBI:29108"/>
    </cofactor>
</comment>
<evidence type="ECO:0000313" key="9">
    <source>
        <dbReference type="EMBL" id="CBI08642.1"/>
    </source>
</evidence>
<comment type="caution">
    <text evidence="9">The sequence shown here is derived from an EMBL/GenBank/DDBJ whole genome shotgun (WGS) entry which is preliminary data.</text>
</comment>
<dbReference type="EMBL" id="CABQ01000244">
    <property type="protein sequence ID" value="CBI08642.1"/>
    <property type="molecule type" value="Genomic_DNA"/>
</dbReference>
<reference evidence="9" key="1">
    <citation type="submission" date="2009-10" db="EMBL/GenBank/DDBJ databases">
        <title>Diversity of trophic interactions inside an arsenic-rich microbial ecosystem.</title>
        <authorList>
            <person name="Bertin P.N."/>
            <person name="Heinrich-Salmeron A."/>
            <person name="Pelletier E."/>
            <person name="Goulhen-Chollet F."/>
            <person name="Arsene-Ploetze F."/>
            <person name="Gallien S."/>
            <person name="Calteau A."/>
            <person name="Vallenet D."/>
            <person name="Casiot C."/>
            <person name="Chane-Woon-Ming B."/>
            <person name="Giloteaux L."/>
            <person name="Barakat M."/>
            <person name="Bonnefoy V."/>
            <person name="Bruneel O."/>
            <person name="Chandler M."/>
            <person name="Cleiss J."/>
            <person name="Duran R."/>
            <person name="Elbaz-Poulichet F."/>
            <person name="Fonknechten N."/>
            <person name="Lauga B."/>
            <person name="Mornico D."/>
            <person name="Ortet P."/>
            <person name="Schaeffer C."/>
            <person name="Siguier P."/>
            <person name="Alexander Thil Smith A."/>
            <person name="Van Dorsselaer A."/>
            <person name="Weissenbach J."/>
            <person name="Medigue C."/>
            <person name="Le Paslier D."/>
        </authorList>
    </citation>
    <scope>NUCLEOTIDE SEQUENCE</scope>
</reference>
<keyword evidence="3" id="KW-0479">Metal-binding</keyword>
<dbReference type="GO" id="GO:0004252">
    <property type="term" value="F:serine-type endopeptidase activity"/>
    <property type="evidence" value="ECO:0007669"/>
    <property type="project" value="InterPro"/>
</dbReference>
<dbReference type="GO" id="GO:0046872">
    <property type="term" value="F:metal ion binding"/>
    <property type="evidence" value="ECO:0007669"/>
    <property type="project" value="UniProtKB-KW"/>
</dbReference>